<reference evidence="4" key="4">
    <citation type="journal article" date="2015" name="G3 (Bethesda)">
        <title>Genome sequences of three phytopathogenic species of the Magnaporthaceae family of fungi.</title>
        <authorList>
            <person name="Okagaki L.H."/>
            <person name="Nunes C.C."/>
            <person name="Sailsbery J."/>
            <person name="Clay B."/>
            <person name="Brown D."/>
            <person name="John T."/>
            <person name="Oh Y."/>
            <person name="Young N."/>
            <person name="Fitzgerald M."/>
            <person name="Haas B.J."/>
            <person name="Zeng Q."/>
            <person name="Young S."/>
            <person name="Adiconis X."/>
            <person name="Fan L."/>
            <person name="Levin J.Z."/>
            <person name="Mitchell T.K."/>
            <person name="Okubara P.A."/>
            <person name="Farman M.L."/>
            <person name="Kohn L.M."/>
            <person name="Birren B."/>
            <person name="Ma L.-J."/>
            <person name="Dean R.A."/>
        </authorList>
    </citation>
    <scope>NUCLEOTIDE SEQUENCE</scope>
    <source>
        <strain evidence="4">R3-111a-1</strain>
    </source>
</reference>
<proteinExistence type="predicted"/>
<reference evidence="5" key="1">
    <citation type="submission" date="2010-07" db="EMBL/GenBank/DDBJ databases">
        <title>The genome sequence of Gaeumannomyces graminis var. tritici strain R3-111a-1.</title>
        <authorList>
            <consortium name="The Broad Institute Genome Sequencing Platform"/>
            <person name="Ma L.-J."/>
            <person name="Dead R."/>
            <person name="Young S."/>
            <person name="Zeng Q."/>
            <person name="Koehrsen M."/>
            <person name="Alvarado L."/>
            <person name="Berlin A."/>
            <person name="Chapman S.B."/>
            <person name="Chen Z."/>
            <person name="Freedman E."/>
            <person name="Gellesch M."/>
            <person name="Goldberg J."/>
            <person name="Griggs A."/>
            <person name="Gujja S."/>
            <person name="Heilman E.R."/>
            <person name="Heiman D."/>
            <person name="Hepburn T."/>
            <person name="Howarth C."/>
            <person name="Jen D."/>
            <person name="Larson L."/>
            <person name="Mehta T."/>
            <person name="Neiman D."/>
            <person name="Pearson M."/>
            <person name="Roberts A."/>
            <person name="Saif S."/>
            <person name="Shea T."/>
            <person name="Shenoy N."/>
            <person name="Sisk P."/>
            <person name="Stolte C."/>
            <person name="Sykes S."/>
            <person name="Walk T."/>
            <person name="White J."/>
            <person name="Yandava C."/>
            <person name="Haas B."/>
            <person name="Nusbaum C."/>
            <person name="Birren B."/>
        </authorList>
    </citation>
    <scope>NUCLEOTIDE SEQUENCE [LARGE SCALE GENOMIC DNA]</scope>
    <source>
        <strain evidence="5">R3-111a-1</strain>
    </source>
</reference>
<sequence length="1093" mass="118167">MHPNACDRESLERAGPGIQTPADLFQAAQFNFDRVMLEERRSQGRRRGQSRKGGPSKESPAESQGTVPMTEWLDDRAGQCPPQQPTGGRESRANVGGGVSRPGNEPQESRKRRGPNSVGQPQSKRARTALRLERSDDEKRRDLASILRSLDEEFAEKERLSHAGAWCAAIPDSRKVSTVQEFYKAFHDKRTLPIHTCMVCYRKCARTELEEIDWDLWTASLIAKSDGSPFKCRECFPAGEKVSGCTDCLKQMGSGVLSPAGQLHSRLGCEHMFPDELKGLTPVEEKLIALNSCYGFITKYSLPEGCKQSARYPKHVKGHITVFPNNVQDLVSNVLPHPLLKVMDEIHVSWQGREKPAPRDLSALLSVRRRVVERALVWLKRNNPLYAKIHIDTAEMDTWKAPPHGVPPQVYSRLERNEPSAWEKARTGQVVPLTERGLEAGESRDVREVLAALERGFDVGGGGEACVGGGADSEGENGGEEAAVEPESAVAAIHEISSSGMFALDVGPDVADAEKLRYVCDALGRRAAGGNESIGATWVGPSEGRRAGGASEPYIGVSRGEDFADSLDARFFAKAFPTLFPTGGGGPRQAEERVEEEGTGGGTHAATARGLIASRNMSLEKWARLLRRSAEDARRDARQWAAISGEADPAAADTVEPGPGEEEEGGEVVYRSGDIGSATRLIDVLRNMLAGKQVTACSSEISEMVRQLYRFQQAALGSLDELRATAAFEAAPRTGLPGQEQLSVLSGFGEQDVQLTEADSERLAGAGGPSTRIQFGAATSFAEAGRRLAESLTLNGKQSIAVQLVCRQLDRIRLDERGTSQLCLFVGGEGGTGKSRVIEAVAALFASKGIGHRLVLSGFGEQDVQLTEADSERLAGAGGPSTRIQFGAATSFAEAGRRLAESLTLNGRQSIAVQLVCRQLDRIRLDERGTSQLCLFVGGEGGTGKSRVIEAVAALFASKGIGHRLLVTATSGTAAARIEGVTIHSACSFSKDGTRGGPNKTEDGTRRSSAADLRVDGQIRMDWQEKYLLIIDEVSMLGARTLHAFRPVQERSILLPSEAISWDENMSCCRLCSVLNDMMRRNGVSWSLLLLEM</sequence>
<evidence type="ECO:0000256" key="1">
    <source>
        <dbReference type="SAM" id="MobiDB-lite"/>
    </source>
</evidence>
<dbReference type="OrthoDB" id="3067952at2759"/>
<evidence type="ECO:0000313" key="5">
    <source>
        <dbReference type="Proteomes" id="UP000006039"/>
    </source>
</evidence>
<evidence type="ECO:0000313" key="4">
    <source>
        <dbReference type="EnsemblFungi" id="EJT68753"/>
    </source>
</evidence>
<gene>
    <name evidence="4" type="primary">20354141</name>
    <name evidence="3" type="ORF">GGTG_13683</name>
</gene>
<dbReference type="Proteomes" id="UP000006039">
    <property type="component" value="Unassembled WGS sequence"/>
</dbReference>
<dbReference type="InterPro" id="IPR051055">
    <property type="entry name" value="PIF1_helicase"/>
</dbReference>
<protein>
    <recommendedName>
        <fullName evidence="2">DUF6570 domain-containing protein</fullName>
    </recommendedName>
</protein>
<dbReference type="Pfam" id="PF20209">
    <property type="entry name" value="DUF6570"/>
    <property type="match status" value="1"/>
</dbReference>
<dbReference type="PANTHER" id="PTHR47642">
    <property type="entry name" value="ATP-DEPENDENT DNA HELICASE"/>
    <property type="match status" value="1"/>
</dbReference>
<feature type="region of interest" description="Disordered" evidence="1">
    <location>
        <begin position="35"/>
        <end position="138"/>
    </location>
</feature>
<dbReference type="EnsemblFungi" id="EJT68753">
    <property type="protein sequence ID" value="EJT68753"/>
    <property type="gene ID" value="GGTG_13683"/>
</dbReference>
<dbReference type="eggNOG" id="KOG0987">
    <property type="taxonomic scope" value="Eukaryota"/>
</dbReference>
<dbReference type="HOGENOM" id="CLU_284278_0_0_1"/>
<dbReference type="AlphaFoldDB" id="J3PJJ7"/>
<reference evidence="3" key="2">
    <citation type="submission" date="2010-07" db="EMBL/GenBank/DDBJ databases">
        <authorList>
            <consortium name="The Broad Institute Genome Sequencing Platform"/>
            <consortium name="Broad Institute Genome Sequencing Center for Infectious Disease"/>
            <person name="Ma L.-J."/>
            <person name="Dead R."/>
            <person name="Young S."/>
            <person name="Zeng Q."/>
            <person name="Koehrsen M."/>
            <person name="Alvarado L."/>
            <person name="Berlin A."/>
            <person name="Chapman S.B."/>
            <person name="Chen Z."/>
            <person name="Freedman E."/>
            <person name="Gellesch M."/>
            <person name="Goldberg J."/>
            <person name="Griggs A."/>
            <person name="Gujja S."/>
            <person name="Heilman E.R."/>
            <person name="Heiman D."/>
            <person name="Hepburn T."/>
            <person name="Howarth C."/>
            <person name="Jen D."/>
            <person name="Larson L."/>
            <person name="Mehta T."/>
            <person name="Neiman D."/>
            <person name="Pearson M."/>
            <person name="Roberts A."/>
            <person name="Saif S."/>
            <person name="Shea T."/>
            <person name="Shenoy N."/>
            <person name="Sisk P."/>
            <person name="Stolte C."/>
            <person name="Sykes S."/>
            <person name="Walk T."/>
            <person name="White J."/>
            <person name="Yandava C."/>
            <person name="Haas B."/>
            <person name="Nusbaum C."/>
            <person name="Birren B."/>
        </authorList>
    </citation>
    <scope>NUCLEOTIDE SEQUENCE</scope>
    <source>
        <strain evidence="3">R3-111a-1</strain>
    </source>
</reference>
<dbReference type="InterPro" id="IPR027417">
    <property type="entry name" value="P-loop_NTPase"/>
</dbReference>
<dbReference type="InterPro" id="IPR046700">
    <property type="entry name" value="DUF6570"/>
</dbReference>
<dbReference type="SUPFAM" id="SSF52540">
    <property type="entry name" value="P-loop containing nucleoside triphosphate hydrolases"/>
    <property type="match status" value="1"/>
</dbReference>
<reference evidence="3" key="3">
    <citation type="submission" date="2010-09" db="EMBL/GenBank/DDBJ databases">
        <title>Annotation of Gaeumannomyces graminis var. tritici R3-111a-1.</title>
        <authorList>
            <consortium name="The Broad Institute Genome Sequencing Platform"/>
            <person name="Ma L.-J."/>
            <person name="Dead R."/>
            <person name="Young S.K."/>
            <person name="Zeng Q."/>
            <person name="Gargeya S."/>
            <person name="Fitzgerald M."/>
            <person name="Haas B."/>
            <person name="Abouelleil A."/>
            <person name="Alvarado L."/>
            <person name="Arachchi H.M."/>
            <person name="Berlin A."/>
            <person name="Brown A."/>
            <person name="Chapman S.B."/>
            <person name="Chen Z."/>
            <person name="Dunbar C."/>
            <person name="Freedman E."/>
            <person name="Gearin G."/>
            <person name="Gellesch M."/>
            <person name="Goldberg J."/>
            <person name="Griggs A."/>
            <person name="Gujja S."/>
            <person name="Heiman D."/>
            <person name="Howarth C."/>
            <person name="Larson L."/>
            <person name="Lui A."/>
            <person name="MacDonald P.J.P."/>
            <person name="Mehta T."/>
            <person name="Montmayeur A."/>
            <person name="Murphy C."/>
            <person name="Neiman D."/>
            <person name="Pearson M."/>
            <person name="Priest M."/>
            <person name="Roberts A."/>
            <person name="Saif S."/>
            <person name="Shea T."/>
            <person name="Shenoy N."/>
            <person name="Sisk P."/>
            <person name="Stolte C."/>
            <person name="Sykes S."/>
            <person name="Yandava C."/>
            <person name="Wortman J."/>
            <person name="Nusbaum C."/>
            <person name="Birren B."/>
        </authorList>
    </citation>
    <scope>NUCLEOTIDE SEQUENCE</scope>
    <source>
        <strain evidence="3">R3-111a-1</strain>
    </source>
</reference>
<dbReference type="STRING" id="644352.J3PJJ7"/>
<keyword evidence="5" id="KW-1185">Reference proteome</keyword>
<dbReference type="GeneID" id="20354141"/>
<name>J3PJJ7_GAET3</name>
<evidence type="ECO:0000313" key="3">
    <source>
        <dbReference type="EMBL" id="EJT68753.1"/>
    </source>
</evidence>
<dbReference type="Gene3D" id="3.40.50.300">
    <property type="entry name" value="P-loop containing nucleotide triphosphate hydrolases"/>
    <property type="match status" value="1"/>
</dbReference>
<dbReference type="Pfam" id="PF13604">
    <property type="entry name" value="AAA_30"/>
    <property type="match status" value="1"/>
</dbReference>
<dbReference type="VEuPathDB" id="FungiDB:GGTG_13683"/>
<reference evidence="4" key="5">
    <citation type="submission" date="2018-04" db="UniProtKB">
        <authorList>
            <consortium name="EnsemblFungi"/>
        </authorList>
    </citation>
    <scope>IDENTIFICATION</scope>
    <source>
        <strain evidence="4">R3-111a-1</strain>
    </source>
</reference>
<accession>J3PJJ7</accession>
<feature type="region of interest" description="Disordered" evidence="1">
    <location>
        <begin position="637"/>
        <end position="668"/>
    </location>
</feature>
<organism evidence="3">
    <name type="scientific">Gaeumannomyces tritici (strain R3-111a-1)</name>
    <name type="common">Wheat and barley take-all root rot fungus</name>
    <name type="synonym">Gaeumannomyces graminis var. tritici</name>
    <dbReference type="NCBI Taxonomy" id="644352"/>
    <lineage>
        <taxon>Eukaryota</taxon>
        <taxon>Fungi</taxon>
        <taxon>Dikarya</taxon>
        <taxon>Ascomycota</taxon>
        <taxon>Pezizomycotina</taxon>
        <taxon>Sordariomycetes</taxon>
        <taxon>Sordariomycetidae</taxon>
        <taxon>Magnaporthales</taxon>
        <taxon>Magnaporthaceae</taxon>
        <taxon>Gaeumannomyces</taxon>
    </lineage>
</organism>
<dbReference type="RefSeq" id="XP_009229864.1">
    <property type="nucleotide sequence ID" value="XM_009231600.1"/>
</dbReference>
<feature type="region of interest" description="Disordered" evidence="1">
    <location>
        <begin position="582"/>
        <end position="604"/>
    </location>
</feature>
<feature type="domain" description="DUF6570" evidence="2">
    <location>
        <begin position="273"/>
        <end position="397"/>
    </location>
</feature>
<evidence type="ECO:0000259" key="2">
    <source>
        <dbReference type="Pfam" id="PF20209"/>
    </source>
</evidence>
<dbReference type="EMBL" id="GL385427">
    <property type="protein sequence ID" value="EJT68753.1"/>
    <property type="molecule type" value="Genomic_DNA"/>
</dbReference>
<dbReference type="PANTHER" id="PTHR47642:SF5">
    <property type="entry name" value="ATP-DEPENDENT DNA HELICASE"/>
    <property type="match status" value="1"/>
</dbReference>